<proteinExistence type="predicted"/>
<organism evidence="2 3">
    <name type="scientific">Albibacterium profundi</name>
    <dbReference type="NCBI Taxonomy" id="3134906"/>
    <lineage>
        <taxon>Bacteria</taxon>
        <taxon>Pseudomonadati</taxon>
        <taxon>Bacteroidota</taxon>
        <taxon>Sphingobacteriia</taxon>
        <taxon>Sphingobacteriales</taxon>
        <taxon>Sphingobacteriaceae</taxon>
        <taxon>Albibacterium</taxon>
    </lineage>
</organism>
<dbReference type="EMBL" id="JBBVGT010000003">
    <property type="protein sequence ID" value="MFB5946975.1"/>
    <property type="molecule type" value="Genomic_DNA"/>
</dbReference>
<reference evidence="2 3" key="1">
    <citation type="submission" date="2024-04" db="EMBL/GenBank/DDBJ databases">
        <title>Albibacterium profundi sp. nov., isolated from sediment of the Challenger Deep of Mariana Trench.</title>
        <authorList>
            <person name="Wang Y."/>
        </authorList>
    </citation>
    <scope>NUCLEOTIDE SEQUENCE [LARGE SCALE GENOMIC DNA]</scope>
    <source>
        <strain evidence="2 3">RHL897</strain>
    </source>
</reference>
<dbReference type="PROSITE" id="PS51257">
    <property type="entry name" value="PROKAR_LIPOPROTEIN"/>
    <property type="match status" value="1"/>
</dbReference>
<keyword evidence="3" id="KW-1185">Reference proteome</keyword>
<dbReference type="Gene3D" id="2.60.40.1820">
    <property type="match status" value="1"/>
</dbReference>
<evidence type="ECO:0000313" key="3">
    <source>
        <dbReference type="Proteomes" id="UP001580928"/>
    </source>
</evidence>
<dbReference type="SUPFAM" id="SSF117070">
    <property type="entry name" value="LEA14-like"/>
    <property type="match status" value="1"/>
</dbReference>
<feature type="signal peptide" evidence="1">
    <location>
        <begin position="1"/>
        <end position="22"/>
    </location>
</feature>
<sequence>MKKLTRSLKIAFFFILSTLICACSIGQQAKEIKTLADCKYTITRVDDIYISGTNIQKIIEDRDFTLTNMPSLALGFLSKNIPLRANLHVMIDNPTDNAASINYFDYEILVNNHSFTEGTIDQEINIRPNDKQEVELAFNTNIYEFLKNDSIRNDIQNFVLASQGGNEKKASVTLKIKPAIVIKDKLFKYPGFISINRELSSNLLGLDRF</sequence>
<keyword evidence="1" id="KW-0732">Signal</keyword>
<gene>
    <name evidence="2" type="ORF">WKR92_14170</name>
</gene>
<comment type="caution">
    <text evidence="2">The sequence shown here is derived from an EMBL/GenBank/DDBJ whole genome shotgun (WGS) entry which is preliminary data.</text>
</comment>
<protein>
    <recommendedName>
        <fullName evidence="4">Late embryogenesis abundant protein LEA-2 subgroup domain-containing protein</fullName>
    </recommendedName>
</protein>
<dbReference type="RefSeq" id="WP_375558504.1">
    <property type="nucleotide sequence ID" value="NZ_JBBVGT010000003.1"/>
</dbReference>
<evidence type="ECO:0008006" key="4">
    <source>
        <dbReference type="Google" id="ProtNLM"/>
    </source>
</evidence>
<evidence type="ECO:0000313" key="2">
    <source>
        <dbReference type="EMBL" id="MFB5946975.1"/>
    </source>
</evidence>
<feature type="chain" id="PRO_5047301970" description="Late embryogenesis abundant protein LEA-2 subgroup domain-containing protein" evidence="1">
    <location>
        <begin position="23"/>
        <end position="209"/>
    </location>
</feature>
<evidence type="ECO:0000256" key="1">
    <source>
        <dbReference type="SAM" id="SignalP"/>
    </source>
</evidence>
<dbReference type="Proteomes" id="UP001580928">
    <property type="component" value="Unassembled WGS sequence"/>
</dbReference>
<name>A0ABV5CHE0_9SPHI</name>
<accession>A0ABV5CHE0</accession>